<proteinExistence type="predicted"/>
<dbReference type="Gene3D" id="3.40.50.300">
    <property type="entry name" value="P-loop containing nucleotide triphosphate hydrolases"/>
    <property type="match status" value="1"/>
</dbReference>
<reference evidence="1" key="1">
    <citation type="submission" date="2022-05" db="EMBL/GenBank/DDBJ databases">
        <authorList>
            <person name="Ruan C."/>
        </authorList>
    </citation>
    <scope>NUCLEOTIDE SEQUENCE</scope>
</reference>
<dbReference type="Pfam" id="PF21448">
    <property type="entry name" value="DNMK"/>
    <property type="match status" value="1"/>
</dbReference>
<dbReference type="SUPFAM" id="SSF52540">
    <property type="entry name" value="P-loop containing nucleoside triphosphate hydrolases"/>
    <property type="match status" value="1"/>
</dbReference>
<keyword evidence="1" id="KW-0808">Transferase</keyword>
<evidence type="ECO:0000313" key="1">
    <source>
        <dbReference type="EMBL" id="USL85070.1"/>
    </source>
</evidence>
<name>A0A9E7MJ61_9CAUD</name>
<accession>A0A9E7MJ61</accession>
<organism evidence="1 2">
    <name type="scientific">Arthrobacter phage SWEP2</name>
    <dbReference type="NCBI Taxonomy" id="2945958"/>
    <lineage>
        <taxon>Viruses</taxon>
        <taxon>Duplodnaviria</taxon>
        <taxon>Heunggongvirae</taxon>
        <taxon>Uroviricota</taxon>
        <taxon>Caudoviricetes</taxon>
        <taxon>Casidaviridae</taxon>
        <taxon>Swepdovirus</taxon>
        <taxon>Swepdovirus SWEP2</taxon>
    </lineage>
</organism>
<keyword evidence="1" id="KW-0418">Kinase</keyword>
<keyword evidence="2" id="KW-1185">Reference proteome</keyword>
<dbReference type="InterPro" id="IPR048444">
    <property type="entry name" value="DNMK"/>
</dbReference>
<dbReference type="GO" id="GO:0016301">
    <property type="term" value="F:kinase activity"/>
    <property type="evidence" value="ECO:0007669"/>
    <property type="project" value="UniProtKB-KW"/>
</dbReference>
<dbReference type="InterPro" id="IPR027417">
    <property type="entry name" value="P-loop_NTPase"/>
</dbReference>
<dbReference type="Proteomes" id="UP001057418">
    <property type="component" value="Segment"/>
</dbReference>
<protein>
    <submittedName>
        <fullName evidence="1">Deoxynucleotide monophosphate kinase</fullName>
    </submittedName>
</protein>
<sequence>MAQQLIGMIGKKRSGKDTFAHGLPGYTRVAFADPLRQAALALDPIVGRPALPGQLAPQRDVRLSDVIDALGWERAKDYVPEVRRVLQRLGTESIRTLDPDFWIRAGMATAAKVDGPVVVTDCRYPNEAQAIKDAGGVLVRVVRSSQVDDGDAHPSETALDDYPVDFMVYNDDTIEHLQEVAAYVAQLVADDVF</sequence>
<dbReference type="EMBL" id="ON528933">
    <property type="protein sequence ID" value="USL85070.1"/>
    <property type="molecule type" value="Genomic_DNA"/>
</dbReference>
<evidence type="ECO:0000313" key="2">
    <source>
        <dbReference type="Proteomes" id="UP001057418"/>
    </source>
</evidence>